<comment type="similarity">
    <text evidence="3 9">Belongs to the TrpC family.</text>
</comment>
<dbReference type="RefSeq" id="WP_089937463.1">
    <property type="nucleotide sequence ID" value="NZ_CAKOEX010000001.1"/>
</dbReference>
<dbReference type="NCBIfam" id="NF001377">
    <property type="entry name" value="PRK00278.2-4"/>
    <property type="match status" value="1"/>
</dbReference>
<gene>
    <name evidence="9" type="primary">trpC</name>
    <name evidence="11" type="ORF">C7384_101152</name>
</gene>
<dbReference type="InterPro" id="IPR013785">
    <property type="entry name" value="Aldolase_TIM"/>
</dbReference>
<evidence type="ECO:0000256" key="7">
    <source>
        <dbReference type="ARBA" id="ARBA00023141"/>
    </source>
</evidence>
<name>A0A2U1DEY0_9LACO</name>
<dbReference type="EC" id="4.1.1.48" evidence="9"/>
<protein>
    <recommendedName>
        <fullName evidence="9">Indole-3-glycerol phosphate synthase</fullName>
        <shortName evidence="9">IGPS</shortName>
        <ecNumber evidence="9">4.1.1.48</ecNumber>
    </recommendedName>
</protein>
<evidence type="ECO:0000256" key="3">
    <source>
        <dbReference type="ARBA" id="ARBA00008737"/>
    </source>
</evidence>
<dbReference type="GO" id="GO:0004640">
    <property type="term" value="F:phosphoribosylanthranilate isomerase activity"/>
    <property type="evidence" value="ECO:0007669"/>
    <property type="project" value="TreeGrafter"/>
</dbReference>
<comment type="catalytic activity">
    <reaction evidence="1 9">
        <text>1-(2-carboxyphenylamino)-1-deoxy-D-ribulose 5-phosphate + H(+) = (1S,2R)-1-C-(indol-3-yl)glycerol 3-phosphate + CO2 + H2O</text>
        <dbReference type="Rhea" id="RHEA:23476"/>
        <dbReference type="ChEBI" id="CHEBI:15377"/>
        <dbReference type="ChEBI" id="CHEBI:15378"/>
        <dbReference type="ChEBI" id="CHEBI:16526"/>
        <dbReference type="ChEBI" id="CHEBI:58613"/>
        <dbReference type="ChEBI" id="CHEBI:58866"/>
        <dbReference type="EC" id="4.1.1.48"/>
    </reaction>
</comment>
<dbReference type="UniPathway" id="UPA00035">
    <property type="reaction ID" value="UER00043"/>
</dbReference>
<accession>A0A2U1DEY0</accession>
<dbReference type="AlphaFoldDB" id="A0A2U1DEY0"/>
<keyword evidence="12" id="KW-1185">Reference proteome</keyword>
<evidence type="ECO:0000256" key="4">
    <source>
        <dbReference type="ARBA" id="ARBA00022605"/>
    </source>
</evidence>
<dbReference type="InterPro" id="IPR013798">
    <property type="entry name" value="Indole-3-glycerol_P_synth_dom"/>
</dbReference>
<reference evidence="11 12" key="1">
    <citation type="submission" date="2018-04" db="EMBL/GenBank/DDBJ databases">
        <title>Genomic Encyclopedia of Type Strains, Phase IV (KMG-IV): sequencing the most valuable type-strain genomes for metagenomic binning, comparative biology and taxonomic classification.</title>
        <authorList>
            <person name="Goeker M."/>
        </authorList>
    </citation>
    <scope>NUCLEOTIDE SEQUENCE [LARGE SCALE GENOMIC DNA]</scope>
    <source>
        <strain evidence="11 12">DSM 28795</strain>
    </source>
</reference>
<evidence type="ECO:0000259" key="10">
    <source>
        <dbReference type="Pfam" id="PF00218"/>
    </source>
</evidence>
<keyword evidence="4 9" id="KW-0028">Amino-acid biosynthesis</keyword>
<dbReference type="PANTHER" id="PTHR22854:SF2">
    <property type="entry name" value="INDOLE-3-GLYCEROL-PHOSPHATE SYNTHASE"/>
    <property type="match status" value="1"/>
</dbReference>
<keyword evidence="8 9" id="KW-0456">Lyase</keyword>
<dbReference type="EMBL" id="QEKT01000001">
    <property type="protein sequence ID" value="PVY86237.1"/>
    <property type="molecule type" value="Genomic_DNA"/>
</dbReference>
<dbReference type="PROSITE" id="PS00614">
    <property type="entry name" value="IGPS"/>
    <property type="match status" value="1"/>
</dbReference>
<evidence type="ECO:0000256" key="8">
    <source>
        <dbReference type="ARBA" id="ARBA00023239"/>
    </source>
</evidence>
<evidence type="ECO:0000313" key="11">
    <source>
        <dbReference type="EMBL" id="PVY86237.1"/>
    </source>
</evidence>
<keyword evidence="6 9" id="KW-0822">Tryptophan biosynthesis</keyword>
<evidence type="ECO:0000256" key="9">
    <source>
        <dbReference type="HAMAP-Rule" id="MF_00134"/>
    </source>
</evidence>
<sequence length="267" mass="29389">MILDDLVAATKKNMARRQEQVSLADLKAQIEQAADQRPALVLNQKLAQAPITVISEIKQASPSKGQIVPREAFDYRQIARDYTQAKVDMISVLTEEEYFKGSLDILKAVVATTDVPVLRKDFTIDPYMIYEAKAAGASAILLIVAILSDQQLTDYLALAQELGLSAIVEAHDQDEIQRAVQAGAEIIGVNNRNLKDFTVDFGNTQRLRENIPADIAVISESGIQSRSDVLQLEQAGINGILVGETFMRAPDKVAEINRLRGFSHDQD</sequence>
<dbReference type="Pfam" id="PF00218">
    <property type="entry name" value="IGPS"/>
    <property type="match status" value="1"/>
</dbReference>
<keyword evidence="7 9" id="KW-0057">Aromatic amino acid biosynthesis</keyword>
<dbReference type="GO" id="GO:0000162">
    <property type="term" value="P:L-tryptophan biosynthetic process"/>
    <property type="evidence" value="ECO:0007669"/>
    <property type="project" value="UniProtKB-UniRule"/>
</dbReference>
<dbReference type="InterPro" id="IPR001468">
    <property type="entry name" value="Indole-3-GlycerolPSynthase_CS"/>
</dbReference>
<proteinExistence type="inferred from homology"/>
<dbReference type="Gene3D" id="3.20.20.70">
    <property type="entry name" value="Aldolase class I"/>
    <property type="match status" value="1"/>
</dbReference>
<evidence type="ECO:0000256" key="6">
    <source>
        <dbReference type="ARBA" id="ARBA00022822"/>
    </source>
</evidence>
<dbReference type="SUPFAM" id="SSF51366">
    <property type="entry name" value="Ribulose-phoshate binding barrel"/>
    <property type="match status" value="1"/>
</dbReference>
<feature type="domain" description="Indole-3-glycerol phosphate synthase" evidence="10">
    <location>
        <begin position="3"/>
        <end position="259"/>
    </location>
</feature>
<dbReference type="Proteomes" id="UP000245433">
    <property type="component" value="Unassembled WGS sequence"/>
</dbReference>
<evidence type="ECO:0000256" key="2">
    <source>
        <dbReference type="ARBA" id="ARBA00004696"/>
    </source>
</evidence>
<evidence type="ECO:0000256" key="1">
    <source>
        <dbReference type="ARBA" id="ARBA00001633"/>
    </source>
</evidence>
<evidence type="ECO:0000256" key="5">
    <source>
        <dbReference type="ARBA" id="ARBA00022793"/>
    </source>
</evidence>
<dbReference type="OrthoDB" id="9804217at2"/>
<comment type="pathway">
    <text evidence="2 9">Amino-acid biosynthesis; L-tryptophan biosynthesis; L-tryptophan from chorismate: step 4/5.</text>
</comment>
<dbReference type="InterPro" id="IPR011060">
    <property type="entry name" value="RibuloseP-bd_barrel"/>
</dbReference>
<dbReference type="HAMAP" id="MF_00134_B">
    <property type="entry name" value="IGPS_B"/>
    <property type="match status" value="1"/>
</dbReference>
<keyword evidence="5 9" id="KW-0210">Decarboxylase</keyword>
<evidence type="ECO:0000313" key="12">
    <source>
        <dbReference type="Proteomes" id="UP000245433"/>
    </source>
</evidence>
<comment type="caution">
    <text evidence="11">The sequence shown here is derived from an EMBL/GenBank/DDBJ whole genome shotgun (WGS) entry which is preliminary data.</text>
</comment>
<dbReference type="PANTHER" id="PTHR22854">
    <property type="entry name" value="TRYPTOPHAN BIOSYNTHESIS PROTEIN"/>
    <property type="match status" value="1"/>
</dbReference>
<dbReference type="InterPro" id="IPR045186">
    <property type="entry name" value="Indole-3-glycerol_P_synth"/>
</dbReference>
<dbReference type="FunFam" id="3.20.20.70:FF:000024">
    <property type="entry name" value="Indole-3-glycerol phosphate synthase"/>
    <property type="match status" value="1"/>
</dbReference>
<dbReference type="CDD" id="cd00331">
    <property type="entry name" value="IGPS"/>
    <property type="match status" value="1"/>
</dbReference>
<dbReference type="GO" id="GO:0004425">
    <property type="term" value="F:indole-3-glycerol-phosphate synthase activity"/>
    <property type="evidence" value="ECO:0007669"/>
    <property type="project" value="UniProtKB-UniRule"/>
</dbReference>
<organism evidence="11 12">
    <name type="scientific">Convivina intestini</name>
    <dbReference type="NCBI Taxonomy" id="1505726"/>
    <lineage>
        <taxon>Bacteria</taxon>
        <taxon>Bacillati</taxon>
        <taxon>Bacillota</taxon>
        <taxon>Bacilli</taxon>
        <taxon>Lactobacillales</taxon>
        <taxon>Lactobacillaceae</taxon>
        <taxon>Convivina</taxon>
    </lineage>
</organism>